<gene>
    <name evidence="1" type="ORF">KK2020170_06600</name>
</gene>
<name>A0ABN6HWH8_9FLAO</name>
<keyword evidence="2" id="KW-1185">Reference proteome</keyword>
<accession>A0ABN6HWH8</accession>
<sequence>MLTKNSDNEKINALTDKINSSFNDKKFILQANSKGFVFNEEKTIQKDEKQEKIEKLANAIYLINSYYFSKVNNELFRTIDDVNLKVDNDFNWILLDDSKTIDNYVCYKAMCTINFTTRHGNAGSREITAWYTPQINFNYGPNGYMGLPGLILELEYNKTKLVAKKIEFFKEEIKIYIPNNKVITQDEFVEKTKMN</sequence>
<evidence type="ECO:0000313" key="2">
    <source>
        <dbReference type="Proteomes" id="UP000825258"/>
    </source>
</evidence>
<dbReference type="NCBIfam" id="TIGR01200">
    <property type="entry name" value="GLPGLI"/>
    <property type="match status" value="1"/>
</dbReference>
<reference evidence="1 2" key="1">
    <citation type="submission" date="2021-06" db="EMBL/GenBank/DDBJ databases">
        <title>Whole genome sequences of Flavobacterium sp. KK2020170 and assembly.</title>
        <authorList>
            <person name="Kitahara K."/>
            <person name="Miyoshi S."/>
            <person name="Uesaka K."/>
        </authorList>
    </citation>
    <scope>NUCLEOTIDE SEQUENCE [LARGE SCALE GENOMIC DNA]</scope>
    <source>
        <strain evidence="1 2">KK2020170</strain>
    </source>
</reference>
<dbReference type="Proteomes" id="UP000825258">
    <property type="component" value="Chromosome"/>
</dbReference>
<organism evidence="1 2">
    <name type="scientific">Flavobacterium okayamense</name>
    <dbReference type="NCBI Taxonomy" id="2830782"/>
    <lineage>
        <taxon>Bacteria</taxon>
        <taxon>Pseudomonadati</taxon>
        <taxon>Bacteroidota</taxon>
        <taxon>Flavobacteriia</taxon>
        <taxon>Flavobacteriales</taxon>
        <taxon>Flavobacteriaceae</taxon>
        <taxon>Flavobacterium</taxon>
    </lineage>
</organism>
<evidence type="ECO:0008006" key="3">
    <source>
        <dbReference type="Google" id="ProtNLM"/>
    </source>
</evidence>
<dbReference type="Pfam" id="PF09697">
    <property type="entry name" value="Porph_ging"/>
    <property type="match status" value="1"/>
</dbReference>
<protein>
    <recommendedName>
        <fullName evidence="3">GLPGLI family protein</fullName>
    </recommendedName>
</protein>
<proteinExistence type="predicted"/>
<dbReference type="InterPro" id="IPR005901">
    <property type="entry name" value="GLPGLI"/>
</dbReference>
<dbReference type="EMBL" id="AP024749">
    <property type="protein sequence ID" value="BCY27792.1"/>
    <property type="molecule type" value="Genomic_DNA"/>
</dbReference>
<evidence type="ECO:0000313" key="1">
    <source>
        <dbReference type="EMBL" id="BCY27792.1"/>
    </source>
</evidence>